<feature type="chain" id="PRO_5001717454" description="Porin opacity type domain-containing protein" evidence="4">
    <location>
        <begin position="21"/>
        <end position="192"/>
    </location>
</feature>
<dbReference type="Gene3D" id="2.40.160.20">
    <property type="match status" value="1"/>
</dbReference>
<dbReference type="Proteomes" id="UP000028945">
    <property type="component" value="Chromosome"/>
</dbReference>
<evidence type="ECO:0000256" key="1">
    <source>
        <dbReference type="ARBA" id="ARBA00004442"/>
    </source>
</evidence>
<dbReference type="AlphaFoldDB" id="A0A077DCZ9"/>
<keyword evidence="3" id="KW-0812">Transmembrane</keyword>
<dbReference type="Pfam" id="PF02462">
    <property type="entry name" value="Opacity"/>
    <property type="match status" value="1"/>
</dbReference>
<dbReference type="HOGENOM" id="CLU_089285_1_0_4"/>
<feature type="signal peptide" evidence="4">
    <location>
        <begin position="1"/>
        <end position="20"/>
    </location>
</feature>
<comment type="similarity">
    <text evidence="2">Belongs to the opacity porin family.</text>
</comment>
<evidence type="ECO:0000313" key="7">
    <source>
        <dbReference type="Proteomes" id="UP000028945"/>
    </source>
</evidence>
<keyword evidence="7" id="KW-1185">Reference proteome</keyword>
<dbReference type="GO" id="GO:0009279">
    <property type="term" value="C:cell outer membrane"/>
    <property type="evidence" value="ECO:0007669"/>
    <property type="project" value="UniProtKB-SubCell"/>
</dbReference>
<name>A0A077DCZ9_9BURK</name>
<dbReference type="eggNOG" id="COG3637">
    <property type="taxonomic scope" value="Bacteria"/>
</dbReference>
<dbReference type="KEGG" id="bpsi:IX83_00755"/>
<accession>A0A077DCZ9</accession>
<dbReference type="SUPFAM" id="SSF56925">
    <property type="entry name" value="OMPA-like"/>
    <property type="match status" value="1"/>
</dbReference>
<organism evidence="6 7">
    <name type="scientific">Basilea psittacipulmonis DSM 24701</name>
    <dbReference type="NCBI Taxonomy" id="1072685"/>
    <lineage>
        <taxon>Bacteria</taxon>
        <taxon>Pseudomonadati</taxon>
        <taxon>Pseudomonadota</taxon>
        <taxon>Betaproteobacteria</taxon>
        <taxon>Burkholderiales</taxon>
        <taxon>Alcaligenaceae</taxon>
        <taxon>Basilea</taxon>
    </lineage>
</organism>
<dbReference type="InterPro" id="IPR011250">
    <property type="entry name" value="OMP/PagP_B-barrel"/>
</dbReference>
<evidence type="ECO:0000313" key="6">
    <source>
        <dbReference type="EMBL" id="AIL32051.1"/>
    </source>
</evidence>
<evidence type="ECO:0000256" key="4">
    <source>
        <dbReference type="SAM" id="SignalP"/>
    </source>
</evidence>
<proteinExistence type="inferred from homology"/>
<protein>
    <recommendedName>
        <fullName evidence="5">Porin opacity type domain-containing protein</fullName>
    </recommendedName>
</protein>
<dbReference type="EMBL" id="CP009238">
    <property type="protein sequence ID" value="AIL32051.1"/>
    <property type="molecule type" value="Genomic_DNA"/>
</dbReference>
<comment type="subcellular location">
    <subcellularLocation>
        <location evidence="1">Cell outer membrane</location>
    </subcellularLocation>
</comment>
<keyword evidence="3" id="KW-0472">Membrane</keyword>
<keyword evidence="4" id="KW-0732">Signal</keyword>
<evidence type="ECO:0000256" key="2">
    <source>
        <dbReference type="ARBA" id="ARBA00009830"/>
    </source>
</evidence>
<evidence type="ECO:0000256" key="3">
    <source>
        <dbReference type="ARBA" id="ARBA00022452"/>
    </source>
</evidence>
<keyword evidence="3" id="KW-1134">Transmembrane beta strand</keyword>
<feature type="domain" description="Porin opacity type" evidence="5">
    <location>
        <begin position="54"/>
        <end position="192"/>
    </location>
</feature>
<reference evidence="6 7" key="1">
    <citation type="journal article" date="2014" name="BMC Genomics">
        <title>A genomic perspective on a new bacterial genus and species from the Alcaligenaceae family, Basilea psittacipulmonis.</title>
        <authorList>
            <person name="Whiteson K.L."/>
            <person name="Hernandez D."/>
            <person name="Lazarevic V."/>
            <person name="Gaia N."/>
            <person name="Farinelli L."/>
            <person name="Francois P."/>
            <person name="Pilo P."/>
            <person name="Frey J."/>
            <person name="Schrenzel J."/>
        </authorList>
    </citation>
    <scope>NUCLEOTIDE SEQUENCE [LARGE SCALE GENOMIC DNA]</scope>
    <source>
        <strain evidence="6 7">DSM 24701</strain>
    </source>
</reference>
<dbReference type="STRING" id="1072685.IX83_00755"/>
<gene>
    <name evidence="6" type="ORF">IX83_00755</name>
</gene>
<dbReference type="InterPro" id="IPR003394">
    <property type="entry name" value="Porin_opacity"/>
</dbReference>
<evidence type="ECO:0000259" key="5">
    <source>
        <dbReference type="Pfam" id="PF02462"/>
    </source>
</evidence>
<sequence>MKRKLLAALLGLDLATCVSAEPIVFVETGYSKLNVKVADVKLNDNNLAFTIGGGYRFEDINLRLLADYSYYGQAKGSYKDDANTFGTIKTKVSGLGVSAILDIPADQDLTTYLGVRFSANHIDYSENGKDEGDAFTEKSNHRKFGYGLLLGARYTYSRNWDAHLGVEFNNIPKFDNVRIRQFGIKLGTSYRF</sequence>
<dbReference type="GO" id="GO:0015288">
    <property type="term" value="F:porin activity"/>
    <property type="evidence" value="ECO:0007669"/>
    <property type="project" value="InterPro"/>
</dbReference>